<dbReference type="Pfam" id="PF02518">
    <property type="entry name" value="HATPase_c"/>
    <property type="match status" value="1"/>
</dbReference>
<reference evidence="9 10" key="1">
    <citation type="submission" date="2018-11" db="EMBL/GenBank/DDBJ databases">
        <title>Genomic Encyclopedia of Type Strains, Phase IV (KMG-IV): sequencing the most valuable type-strain genomes for metagenomic binning, comparative biology and taxonomic classification.</title>
        <authorList>
            <person name="Goeker M."/>
        </authorList>
    </citation>
    <scope>NUCLEOTIDE SEQUENCE [LARGE SCALE GENOMIC DNA]</scope>
    <source>
        <strain evidence="9 10">DSM 5900</strain>
    </source>
</reference>
<dbReference type="InterPro" id="IPR036890">
    <property type="entry name" value="HATPase_C_sf"/>
</dbReference>
<dbReference type="SUPFAM" id="SSF52172">
    <property type="entry name" value="CheY-like"/>
    <property type="match status" value="1"/>
</dbReference>
<dbReference type="PANTHER" id="PTHR43065:SF49">
    <property type="entry name" value="HISTIDINE KINASE"/>
    <property type="match status" value="1"/>
</dbReference>
<dbReference type="SUPFAM" id="SSF55874">
    <property type="entry name" value="ATPase domain of HSP90 chaperone/DNA topoisomerase II/histidine kinase"/>
    <property type="match status" value="1"/>
</dbReference>
<dbReference type="InterPro" id="IPR036097">
    <property type="entry name" value="HisK_dim/P_sf"/>
</dbReference>
<keyword evidence="6" id="KW-0472">Membrane</keyword>
<dbReference type="Gene3D" id="3.30.565.10">
    <property type="entry name" value="Histidine kinase-like ATPase, C-terminal domain"/>
    <property type="match status" value="1"/>
</dbReference>
<dbReference type="InterPro" id="IPR054327">
    <property type="entry name" value="His-kinase-like_sensor"/>
</dbReference>
<sequence length="865" mass="93636">MAAAGRTRPARTQNGQGSAGRRPRGWLVAVIAASWVLVSIAVLGGLLIQLRQQAMGGAERLVRSFAQIVEEQTGHTFRAAGTLFGTIAARINSLDPVAAADAVAVSASLRRLIADLPAFSGVWVLGLDGRVIYDGRDSFGMDLSDREYFQIVRDNPDKAVQVGAPVRSRVSDAWIVPVVAPWRRPDGTFAGVIVLAVQSRQLEQVWRVEDAGDSRSIGLLRRDGILLLRNPYVEGATGQRLSGMRLFSEALASADSGTIEEISPLDGKHRLIGFRRMAANPDLVIVASEAVDEVAAAWWRTLWIVVVGWIVASTMLALLGLSLRREWRRRRDSEAGLAAANAVLEGEIADRRRAEEAAVAARTRLTDAIAVFPGSFRLFDADERLVLANGVEWLENAPGPLPLSVGMTITDMVTRAADLGLDTAAAGRREAWIEERLAQFRLGRTDAELHWADGRWFHLLERRTSDGGWVSIRLDITAQKLAEEQLRQAQKMDAIGQLTGGIAHDFNNMLTVIIGNSELLAERADAAPEVRAGLDLVLRAAEAAAELTGRLLAFARRTPLQPRRVQVNPFITQVEVLLRRSLGEQYDIHLALAPGMWDVLIDPAQLEAAILNLALNARDAMADGGPVTIETANIEIDEAYAAANEDAQPGQFIMVAISDAGAGMPAEVVRRAFEPFFTTKPVGKGTGLGLSMVYGFVRQSGGHVKIYSEEGRGTTIRLYLPRAIDDVAASDTLVAEQHLPRGENRTVLVVEDDDLVRRHVEAQLDALGYRVLGAENGPAALARLEAGEAVDLLLTDVVMPGGMTGREVATAAQRLRPGLPVLFMSGYTENAIVHGGRLDPDARLLSKPYRLRDLAAKVHAALTEA</sequence>
<dbReference type="PRINTS" id="PR00344">
    <property type="entry name" value="BCTRLSENSOR"/>
</dbReference>
<dbReference type="OrthoDB" id="9796100at2"/>
<evidence type="ECO:0000313" key="10">
    <source>
        <dbReference type="Proteomes" id="UP000278222"/>
    </source>
</evidence>
<feature type="domain" description="Response regulatory" evidence="8">
    <location>
        <begin position="746"/>
        <end position="862"/>
    </location>
</feature>
<dbReference type="InterPro" id="IPR003594">
    <property type="entry name" value="HATPase_dom"/>
</dbReference>
<name>A0A3N1LH54_9PROT</name>
<evidence type="ECO:0000256" key="5">
    <source>
        <dbReference type="SAM" id="MobiDB-lite"/>
    </source>
</evidence>
<evidence type="ECO:0000259" key="7">
    <source>
        <dbReference type="PROSITE" id="PS50109"/>
    </source>
</evidence>
<dbReference type="GO" id="GO:0000155">
    <property type="term" value="F:phosphorelay sensor kinase activity"/>
    <property type="evidence" value="ECO:0007669"/>
    <property type="project" value="InterPro"/>
</dbReference>
<feature type="region of interest" description="Disordered" evidence="5">
    <location>
        <begin position="1"/>
        <end position="21"/>
    </location>
</feature>
<dbReference type="PROSITE" id="PS50110">
    <property type="entry name" value="RESPONSE_REGULATORY"/>
    <property type="match status" value="1"/>
</dbReference>
<evidence type="ECO:0000259" key="8">
    <source>
        <dbReference type="PROSITE" id="PS50110"/>
    </source>
</evidence>
<dbReference type="Gene3D" id="1.10.287.130">
    <property type="match status" value="1"/>
</dbReference>
<dbReference type="PROSITE" id="PS50109">
    <property type="entry name" value="HIS_KIN"/>
    <property type="match status" value="1"/>
</dbReference>
<dbReference type="Pfam" id="PF12860">
    <property type="entry name" value="PAS_7"/>
    <property type="match status" value="1"/>
</dbReference>
<keyword evidence="10" id="KW-1185">Reference proteome</keyword>
<organism evidence="9 10">
    <name type="scientific">Stella humosa</name>
    <dbReference type="NCBI Taxonomy" id="94"/>
    <lineage>
        <taxon>Bacteria</taxon>
        <taxon>Pseudomonadati</taxon>
        <taxon>Pseudomonadota</taxon>
        <taxon>Alphaproteobacteria</taxon>
        <taxon>Rhodospirillales</taxon>
        <taxon>Stellaceae</taxon>
        <taxon>Stella</taxon>
    </lineage>
</organism>
<dbReference type="SMART" id="SM00448">
    <property type="entry name" value="REC"/>
    <property type="match status" value="1"/>
</dbReference>
<feature type="transmembrane region" description="Helical" evidence="6">
    <location>
        <begin position="26"/>
        <end position="48"/>
    </location>
</feature>
<keyword evidence="6" id="KW-1133">Transmembrane helix</keyword>
<dbReference type="CDD" id="cd12914">
    <property type="entry name" value="PDC1_DGC_like"/>
    <property type="match status" value="1"/>
</dbReference>
<dbReference type="InterPro" id="IPR001789">
    <property type="entry name" value="Sig_transdc_resp-reg_receiver"/>
</dbReference>
<feature type="modified residue" description="4-aspartylphosphate" evidence="4">
    <location>
        <position position="796"/>
    </location>
</feature>
<feature type="transmembrane region" description="Helical" evidence="6">
    <location>
        <begin position="297"/>
        <end position="321"/>
    </location>
</feature>
<dbReference type="EMBL" id="RJKX01000014">
    <property type="protein sequence ID" value="ROP90580.1"/>
    <property type="molecule type" value="Genomic_DNA"/>
</dbReference>
<dbReference type="EC" id="2.7.13.3" evidence="2"/>
<dbReference type="SUPFAM" id="SSF47384">
    <property type="entry name" value="Homodimeric domain of signal transducing histidine kinase"/>
    <property type="match status" value="1"/>
</dbReference>
<dbReference type="Pfam" id="PF00072">
    <property type="entry name" value="Response_reg"/>
    <property type="match status" value="1"/>
</dbReference>
<proteinExistence type="predicted"/>
<dbReference type="CDD" id="cd16919">
    <property type="entry name" value="HATPase_CckA-like"/>
    <property type="match status" value="1"/>
</dbReference>
<dbReference type="Pfam" id="PF00512">
    <property type="entry name" value="HisKA"/>
    <property type="match status" value="1"/>
</dbReference>
<gene>
    <name evidence="9" type="ORF">EDC65_2431</name>
</gene>
<comment type="catalytic activity">
    <reaction evidence="1">
        <text>ATP + protein L-histidine = ADP + protein N-phospho-L-histidine.</text>
        <dbReference type="EC" id="2.7.13.3"/>
    </reaction>
</comment>
<dbReference type="SMART" id="SM00388">
    <property type="entry name" value="HisKA"/>
    <property type="match status" value="1"/>
</dbReference>
<evidence type="ECO:0000256" key="4">
    <source>
        <dbReference type="PROSITE-ProRule" id="PRU00169"/>
    </source>
</evidence>
<comment type="caution">
    <text evidence="9">The sequence shown here is derived from an EMBL/GenBank/DDBJ whole genome shotgun (WGS) entry which is preliminary data.</text>
</comment>
<dbReference type="InterPro" id="IPR004358">
    <property type="entry name" value="Sig_transdc_His_kin-like_C"/>
</dbReference>
<dbReference type="CDD" id="cd18161">
    <property type="entry name" value="REC_hyHK_blue-like"/>
    <property type="match status" value="1"/>
</dbReference>
<dbReference type="Proteomes" id="UP000278222">
    <property type="component" value="Unassembled WGS sequence"/>
</dbReference>
<evidence type="ECO:0000256" key="3">
    <source>
        <dbReference type="ARBA" id="ARBA00022553"/>
    </source>
</evidence>
<dbReference type="AlphaFoldDB" id="A0A3N1LH54"/>
<dbReference type="Gene3D" id="3.30.450.20">
    <property type="entry name" value="PAS domain"/>
    <property type="match status" value="3"/>
</dbReference>
<dbReference type="Gene3D" id="3.40.50.2300">
    <property type="match status" value="1"/>
</dbReference>
<dbReference type="InterPro" id="IPR003661">
    <property type="entry name" value="HisK_dim/P_dom"/>
</dbReference>
<keyword evidence="3 4" id="KW-0597">Phosphoprotein</keyword>
<evidence type="ECO:0000256" key="1">
    <source>
        <dbReference type="ARBA" id="ARBA00000085"/>
    </source>
</evidence>
<evidence type="ECO:0000256" key="2">
    <source>
        <dbReference type="ARBA" id="ARBA00012438"/>
    </source>
</evidence>
<keyword evidence="6" id="KW-0812">Transmembrane</keyword>
<evidence type="ECO:0000313" key="9">
    <source>
        <dbReference type="EMBL" id="ROP90580.1"/>
    </source>
</evidence>
<dbReference type="SMART" id="SM00387">
    <property type="entry name" value="HATPase_c"/>
    <property type="match status" value="1"/>
</dbReference>
<accession>A0A3N1LH54</accession>
<dbReference type="CDD" id="cd12915">
    <property type="entry name" value="PDC2_DGC_like"/>
    <property type="match status" value="1"/>
</dbReference>
<dbReference type="CDD" id="cd00082">
    <property type="entry name" value="HisKA"/>
    <property type="match status" value="1"/>
</dbReference>
<dbReference type="InterPro" id="IPR011006">
    <property type="entry name" value="CheY-like_superfamily"/>
</dbReference>
<evidence type="ECO:0000256" key="6">
    <source>
        <dbReference type="SAM" id="Phobius"/>
    </source>
</evidence>
<dbReference type="Pfam" id="PF22588">
    <property type="entry name" value="dCache_1_like"/>
    <property type="match status" value="1"/>
</dbReference>
<dbReference type="InterPro" id="IPR005467">
    <property type="entry name" value="His_kinase_dom"/>
</dbReference>
<dbReference type="PANTHER" id="PTHR43065">
    <property type="entry name" value="SENSOR HISTIDINE KINASE"/>
    <property type="match status" value="1"/>
</dbReference>
<protein>
    <recommendedName>
        <fullName evidence="2">histidine kinase</fullName>
        <ecNumber evidence="2">2.7.13.3</ecNumber>
    </recommendedName>
</protein>
<feature type="domain" description="Histidine kinase" evidence="7">
    <location>
        <begin position="501"/>
        <end position="724"/>
    </location>
</feature>